<evidence type="ECO:0000313" key="2">
    <source>
        <dbReference type="Proteomes" id="UP001454489"/>
    </source>
</evidence>
<dbReference type="EMBL" id="JBBMEX010000001">
    <property type="protein sequence ID" value="MEQ2556484.1"/>
    <property type="molecule type" value="Genomic_DNA"/>
</dbReference>
<organism evidence="1 2">
    <name type="scientific">Maccoyibacter intestinihominis</name>
    <dbReference type="NCBI Taxonomy" id="3133499"/>
    <lineage>
        <taxon>Bacteria</taxon>
        <taxon>Bacillati</taxon>
        <taxon>Bacillota</taxon>
        <taxon>Clostridia</taxon>
        <taxon>Lachnospirales</taxon>
        <taxon>Lachnospiraceae</taxon>
        <taxon>Maccoyibacter</taxon>
    </lineage>
</organism>
<protein>
    <submittedName>
        <fullName evidence="1">Uncharacterized protein</fullName>
    </submittedName>
</protein>
<sequence>MGIPIGLIITTWGDMKFDKWYEEQKEQWEEKKEREQEINPYVILE</sequence>
<proteinExistence type="predicted"/>
<gene>
    <name evidence="1" type="ORF">WMO43_01130</name>
</gene>
<dbReference type="RefSeq" id="WP_353529443.1">
    <property type="nucleotide sequence ID" value="NZ_JBBMEX010000001.1"/>
</dbReference>
<accession>A0ABV1H9V0</accession>
<comment type="caution">
    <text evidence="1">The sequence shown here is derived from an EMBL/GenBank/DDBJ whole genome shotgun (WGS) entry which is preliminary data.</text>
</comment>
<reference evidence="1 2" key="1">
    <citation type="submission" date="2024-03" db="EMBL/GenBank/DDBJ databases">
        <title>Human intestinal bacterial collection.</title>
        <authorList>
            <person name="Pauvert C."/>
            <person name="Hitch T.C.A."/>
            <person name="Clavel T."/>
        </authorList>
    </citation>
    <scope>NUCLEOTIDE SEQUENCE [LARGE SCALE GENOMIC DNA]</scope>
    <source>
        <strain evidence="1 2">CLA-AA-H185</strain>
    </source>
</reference>
<keyword evidence="2" id="KW-1185">Reference proteome</keyword>
<dbReference type="Proteomes" id="UP001454489">
    <property type="component" value="Unassembled WGS sequence"/>
</dbReference>
<evidence type="ECO:0000313" key="1">
    <source>
        <dbReference type="EMBL" id="MEQ2556484.1"/>
    </source>
</evidence>
<name>A0ABV1H9V0_9FIRM</name>